<name>A0A1X6NG38_9APHY</name>
<keyword evidence="4" id="KW-1015">Disulfide bond</keyword>
<keyword evidence="3" id="KW-0378">Hydrolase</keyword>
<dbReference type="PANTHER" id="PTHR42104">
    <property type="entry name" value="EXTRACELLULAR GUANYL-SPECIFIC RIBONUCLEASE RNTA (AFU_ORTHOLOGUE AFUA_4G03230)"/>
    <property type="match status" value="1"/>
</dbReference>
<evidence type="ECO:0000256" key="3">
    <source>
        <dbReference type="ARBA" id="ARBA00022801"/>
    </source>
</evidence>
<gene>
    <name evidence="6" type="ORF">POSPLADRAFT_1116365</name>
</gene>
<dbReference type="InterPro" id="IPR016191">
    <property type="entry name" value="Ribonuclease/ribotoxin"/>
</dbReference>
<dbReference type="InterPro" id="IPR000026">
    <property type="entry name" value="N1-like"/>
</dbReference>
<keyword evidence="1" id="KW-0540">Nuclease</keyword>
<evidence type="ECO:0000256" key="2">
    <source>
        <dbReference type="ARBA" id="ARBA00022759"/>
    </source>
</evidence>
<dbReference type="OrthoDB" id="5425539at2759"/>
<feature type="non-terminal residue" evidence="6">
    <location>
        <position position="1"/>
    </location>
</feature>
<dbReference type="Proteomes" id="UP000194127">
    <property type="component" value="Unassembled WGS sequence"/>
</dbReference>
<dbReference type="RefSeq" id="XP_024344107.1">
    <property type="nucleotide sequence ID" value="XM_024483467.1"/>
</dbReference>
<dbReference type="GO" id="GO:0003723">
    <property type="term" value="F:RNA binding"/>
    <property type="evidence" value="ECO:0007669"/>
    <property type="project" value="InterPro"/>
</dbReference>
<feature type="non-terminal residue" evidence="6">
    <location>
        <position position="91"/>
    </location>
</feature>
<evidence type="ECO:0000256" key="4">
    <source>
        <dbReference type="ARBA" id="ARBA00023157"/>
    </source>
</evidence>
<evidence type="ECO:0000256" key="1">
    <source>
        <dbReference type="ARBA" id="ARBA00022722"/>
    </source>
</evidence>
<dbReference type="EMBL" id="KZ110591">
    <property type="protein sequence ID" value="OSX67313.1"/>
    <property type="molecule type" value="Genomic_DNA"/>
</dbReference>
<accession>A0A1X6NG38</accession>
<reference evidence="6 7" key="1">
    <citation type="submission" date="2017-04" db="EMBL/GenBank/DDBJ databases">
        <title>Genome Sequence of the Model Brown-Rot Fungus Postia placenta SB12.</title>
        <authorList>
            <consortium name="DOE Joint Genome Institute"/>
            <person name="Gaskell J."/>
            <person name="Kersten P."/>
            <person name="Larrondo L.F."/>
            <person name="Canessa P."/>
            <person name="Martinez D."/>
            <person name="Hibbett D."/>
            <person name="Schmoll M."/>
            <person name="Kubicek C.P."/>
            <person name="Martinez A.T."/>
            <person name="Yadav J."/>
            <person name="Master E."/>
            <person name="Magnuson J.K."/>
            <person name="James T."/>
            <person name="Yaver D."/>
            <person name="Berka R."/>
            <person name="Labutti K."/>
            <person name="Lipzen A."/>
            <person name="Aerts A."/>
            <person name="Barry K."/>
            <person name="Henrissat B."/>
            <person name="Blanchette R."/>
            <person name="Grigoriev I."/>
            <person name="Cullen D."/>
        </authorList>
    </citation>
    <scope>NUCLEOTIDE SEQUENCE [LARGE SCALE GENOMIC DNA]</scope>
    <source>
        <strain evidence="6 7">MAD-698-R-SB12</strain>
    </source>
</reference>
<dbReference type="GO" id="GO:0016829">
    <property type="term" value="F:lyase activity"/>
    <property type="evidence" value="ECO:0007669"/>
    <property type="project" value="UniProtKB-KW"/>
</dbReference>
<keyword evidence="2" id="KW-0255">Endonuclease</keyword>
<dbReference type="GO" id="GO:0016787">
    <property type="term" value="F:hydrolase activity"/>
    <property type="evidence" value="ECO:0007669"/>
    <property type="project" value="UniProtKB-KW"/>
</dbReference>
<dbReference type="AlphaFoldDB" id="A0A1X6NG38"/>
<evidence type="ECO:0000256" key="5">
    <source>
        <dbReference type="ARBA" id="ARBA00023239"/>
    </source>
</evidence>
<dbReference type="GeneID" id="36328416"/>
<evidence type="ECO:0000313" key="7">
    <source>
        <dbReference type="Proteomes" id="UP000194127"/>
    </source>
</evidence>
<organism evidence="6 7">
    <name type="scientific">Postia placenta MAD-698-R-SB12</name>
    <dbReference type="NCBI Taxonomy" id="670580"/>
    <lineage>
        <taxon>Eukaryota</taxon>
        <taxon>Fungi</taxon>
        <taxon>Dikarya</taxon>
        <taxon>Basidiomycota</taxon>
        <taxon>Agaricomycotina</taxon>
        <taxon>Agaricomycetes</taxon>
        <taxon>Polyporales</taxon>
        <taxon>Adustoporiaceae</taxon>
        <taxon>Rhodonia</taxon>
    </lineage>
</organism>
<dbReference type="Pfam" id="PF00545">
    <property type="entry name" value="Ribonuclease"/>
    <property type="match status" value="1"/>
</dbReference>
<keyword evidence="5" id="KW-0456">Lyase</keyword>
<dbReference type="SUPFAM" id="SSF53933">
    <property type="entry name" value="Microbial ribonucleases"/>
    <property type="match status" value="1"/>
</dbReference>
<proteinExistence type="predicted"/>
<dbReference type="GO" id="GO:0004521">
    <property type="term" value="F:RNA endonuclease activity"/>
    <property type="evidence" value="ECO:0007669"/>
    <property type="project" value="InterPro"/>
</dbReference>
<protein>
    <submittedName>
        <fullName evidence="6">Uncharacterized protein</fullName>
    </submittedName>
</protein>
<keyword evidence="7" id="KW-1185">Reference proteome</keyword>
<sequence>ADNSYDSSDIEDAINAAEDGGASDYPHQYHDYEGFDFSSCSGTYYEYPLEQGEAYDGGSPGADRVIYDDSGDFCGCITHTGASSYDGFVQC</sequence>
<dbReference type="Gene3D" id="3.10.450.30">
    <property type="entry name" value="Microbial ribonucleases"/>
    <property type="match status" value="1"/>
</dbReference>
<evidence type="ECO:0000313" key="6">
    <source>
        <dbReference type="EMBL" id="OSX67313.1"/>
    </source>
</evidence>
<dbReference type="PANTHER" id="PTHR42104:SF1">
    <property type="entry name" value="EXTRACELLULAR GUANYL-SPECIFIC RIBONUCLEASE RNTA (AFU_ORTHOLOGUE AFUA_4G03230)"/>
    <property type="match status" value="1"/>
</dbReference>